<accession>A0ABU1DCB1</accession>
<dbReference type="Proteomes" id="UP001181622">
    <property type="component" value="Unassembled WGS sequence"/>
</dbReference>
<feature type="compositionally biased region" description="Basic and acidic residues" evidence="1">
    <location>
        <begin position="218"/>
        <end position="228"/>
    </location>
</feature>
<keyword evidence="2" id="KW-0732">Signal</keyword>
<comment type="caution">
    <text evidence="4">The sequence shown here is derived from an EMBL/GenBank/DDBJ whole genome shotgun (WGS) entry which is preliminary data.</text>
</comment>
<feature type="region of interest" description="Disordered" evidence="1">
    <location>
        <begin position="217"/>
        <end position="243"/>
    </location>
</feature>
<dbReference type="InterPro" id="IPR042047">
    <property type="entry name" value="SleB_dom1"/>
</dbReference>
<feature type="chain" id="PRO_5046943193" evidence="2">
    <location>
        <begin position="41"/>
        <end position="459"/>
    </location>
</feature>
<dbReference type="InterPro" id="IPR011105">
    <property type="entry name" value="Cell_wall_hydrolase_SleB"/>
</dbReference>
<dbReference type="EMBL" id="JADBEO010000006">
    <property type="protein sequence ID" value="MDR4305737.1"/>
    <property type="molecule type" value="Genomic_DNA"/>
</dbReference>
<reference evidence="4" key="1">
    <citation type="submission" date="2020-10" db="EMBL/GenBank/DDBJ databases">
        <authorList>
            <person name="Abbas A."/>
            <person name="Razzaq R."/>
            <person name="Waqas M."/>
            <person name="Abbas N."/>
            <person name="Nielsen T.K."/>
            <person name="Hansen L.H."/>
            <person name="Hussain S."/>
            <person name="Shahid M."/>
        </authorList>
    </citation>
    <scope>NUCLEOTIDE SEQUENCE</scope>
    <source>
        <strain evidence="4">S14</strain>
    </source>
</reference>
<dbReference type="Gene3D" id="1.10.10.2520">
    <property type="entry name" value="Cell wall hydrolase SleB, domain 1"/>
    <property type="match status" value="1"/>
</dbReference>
<evidence type="ECO:0000256" key="2">
    <source>
        <dbReference type="SAM" id="SignalP"/>
    </source>
</evidence>
<dbReference type="Pfam" id="PF07486">
    <property type="entry name" value="Hydrolase_2"/>
    <property type="match status" value="1"/>
</dbReference>
<feature type="signal peptide" evidence="2">
    <location>
        <begin position="1"/>
        <end position="40"/>
    </location>
</feature>
<dbReference type="GO" id="GO:0016787">
    <property type="term" value="F:hydrolase activity"/>
    <property type="evidence" value="ECO:0007669"/>
    <property type="project" value="UniProtKB-KW"/>
</dbReference>
<evidence type="ECO:0000313" key="5">
    <source>
        <dbReference type="Proteomes" id="UP001181622"/>
    </source>
</evidence>
<sequence>MRGRGRSHTRPHRRRRFSRAKFLGLAIALTVAPFSTTSIARQDASTLLTDGVEGRTPGRYVASVARKPLELASLEAADLFAGGRGPIATPDVLDGGALVVIDMAEPEPEPRAKADNPPPFVDRTLKADRQPVRPEHAVDPLRRSVAELDDPFATLPAVAALARDELGLDSLPRMDADLIAPATPPVLQLEPETPVASAETPDEDAAFADAGLTAVPMRPREAGPHHDGSTPSVAAMNGGAVPATATPSTDLRLALAALPVLPRGGALTTPAPRLRDRLALTPSSGAEAEGETVAIRASLGDGVVETRLTHRLLIPQREFARSEQCLAEAIYFEARGEPREGQYAVAQVVMNRARSGYYPADVCGVVYQNKHRRDACQFSFACDRIPDRVANRHAWNVAVAIAKDVMLGGAWLPDVGDATHYHATYVRPYWIRDMVKEDKIGRHIFYRVRWRGPIPDVNA</sequence>
<dbReference type="RefSeq" id="WP_309388991.1">
    <property type="nucleotide sequence ID" value="NZ_JADBEO010000006.1"/>
</dbReference>
<gene>
    <name evidence="4" type="ORF">IHQ68_03750</name>
</gene>
<organism evidence="4 5">
    <name type="scientific">Chelatococcus sambhunathii</name>
    <dbReference type="NCBI Taxonomy" id="363953"/>
    <lineage>
        <taxon>Bacteria</taxon>
        <taxon>Pseudomonadati</taxon>
        <taxon>Pseudomonadota</taxon>
        <taxon>Alphaproteobacteria</taxon>
        <taxon>Hyphomicrobiales</taxon>
        <taxon>Chelatococcaceae</taxon>
        <taxon>Chelatococcus</taxon>
    </lineage>
</organism>
<proteinExistence type="predicted"/>
<evidence type="ECO:0000259" key="3">
    <source>
        <dbReference type="Pfam" id="PF07486"/>
    </source>
</evidence>
<feature type="domain" description="Cell wall hydrolase SleB" evidence="3">
    <location>
        <begin position="336"/>
        <end position="446"/>
    </location>
</feature>
<name>A0ABU1DCB1_9HYPH</name>
<keyword evidence="5" id="KW-1185">Reference proteome</keyword>
<keyword evidence="4" id="KW-0378">Hydrolase</keyword>
<protein>
    <submittedName>
        <fullName evidence="4">Cell wall hydrolase</fullName>
    </submittedName>
</protein>
<evidence type="ECO:0000313" key="4">
    <source>
        <dbReference type="EMBL" id="MDR4305737.1"/>
    </source>
</evidence>
<evidence type="ECO:0000256" key="1">
    <source>
        <dbReference type="SAM" id="MobiDB-lite"/>
    </source>
</evidence>